<feature type="region of interest" description="Disordered" evidence="1">
    <location>
        <begin position="77"/>
        <end position="101"/>
    </location>
</feature>
<gene>
    <name evidence="2" type="ORF">LCGC14_2370000</name>
</gene>
<reference evidence="2" key="1">
    <citation type="journal article" date="2015" name="Nature">
        <title>Complex archaea that bridge the gap between prokaryotes and eukaryotes.</title>
        <authorList>
            <person name="Spang A."/>
            <person name="Saw J.H."/>
            <person name="Jorgensen S.L."/>
            <person name="Zaremba-Niedzwiedzka K."/>
            <person name="Martijn J."/>
            <person name="Lind A.E."/>
            <person name="van Eijk R."/>
            <person name="Schleper C."/>
            <person name="Guy L."/>
            <person name="Ettema T.J."/>
        </authorList>
    </citation>
    <scope>NUCLEOTIDE SEQUENCE</scope>
</reference>
<evidence type="ECO:0000256" key="1">
    <source>
        <dbReference type="SAM" id="MobiDB-lite"/>
    </source>
</evidence>
<proteinExistence type="predicted"/>
<feature type="non-terminal residue" evidence="2">
    <location>
        <position position="1"/>
    </location>
</feature>
<organism evidence="2">
    <name type="scientific">marine sediment metagenome</name>
    <dbReference type="NCBI Taxonomy" id="412755"/>
    <lineage>
        <taxon>unclassified sequences</taxon>
        <taxon>metagenomes</taxon>
        <taxon>ecological metagenomes</taxon>
    </lineage>
</organism>
<protein>
    <submittedName>
        <fullName evidence="2">Uncharacterized protein</fullName>
    </submittedName>
</protein>
<dbReference type="AlphaFoldDB" id="A0A0F9EYS1"/>
<sequence>YLVRADATKAIADADGDVDLLLPHVTGRLRVVENDDGYFARVVDVAGQLLLEDAKSGTPMTIDTLVTGEMKEKFPSAFKGTGATGGGTPITGSGGAATGTVDKNDPVAMGKVLKEIVDGSIVPV</sequence>
<name>A0A0F9EYS1_9ZZZZ</name>
<dbReference type="EMBL" id="LAZR01034911">
    <property type="protein sequence ID" value="KKL28953.1"/>
    <property type="molecule type" value="Genomic_DNA"/>
</dbReference>
<accession>A0A0F9EYS1</accession>
<comment type="caution">
    <text evidence="2">The sequence shown here is derived from an EMBL/GenBank/DDBJ whole genome shotgun (WGS) entry which is preliminary data.</text>
</comment>
<evidence type="ECO:0000313" key="2">
    <source>
        <dbReference type="EMBL" id="KKL28953.1"/>
    </source>
</evidence>
<feature type="compositionally biased region" description="Gly residues" evidence="1">
    <location>
        <begin position="82"/>
        <end position="97"/>
    </location>
</feature>